<dbReference type="RefSeq" id="XP_058985431.1">
    <property type="nucleotide sequence ID" value="XM_059129448.1"/>
</dbReference>
<reference evidence="3" key="1">
    <citation type="submission" date="2025-08" db="UniProtKB">
        <authorList>
            <consortium name="RefSeq"/>
        </authorList>
    </citation>
    <scope>IDENTIFICATION</scope>
    <source>
        <strain evidence="3">Aabys</strain>
        <tissue evidence="3">Whole body</tissue>
    </source>
</reference>
<name>A0ABM3VI13_MUSDO</name>
<sequence length="173" mass="20243">MLNEAARQKARTLIFEDVQLTYNKDYFKDYRLELTKDRQALNCEMILVKNVTQPVWTKLTIEMQSKKDNSYRSLFSYEFNMCDILGFTGSSSSTNIFILWLQNFLKYSKLPKSCPIMTGTYGWDHFKVERNSIPPFAMTGTYRINVTKYLKTNSGPVQMSDTKLRVALRLKNI</sequence>
<dbReference type="PANTHER" id="PTHR20898:SF0">
    <property type="entry name" value="DAEDALUS ON 3-RELATED"/>
    <property type="match status" value="1"/>
</dbReference>
<dbReference type="Gene3D" id="2.70.220.10">
    <property type="entry name" value="Ganglioside GM2 activator"/>
    <property type="match status" value="1"/>
</dbReference>
<gene>
    <name evidence="3" type="primary">LOC131805803</name>
</gene>
<dbReference type="InterPro" id="IPR036846">
    <property type="entry name" value="GM2-AP_sf"/>
</dbReference>
<proteinExistence type="predicted"/>
<evidence type="ECO:0000256" key="1">
    <source>
        <dbReference type="ARBA" id="ARBA00022729"/>
    </source>
</evidence>
<dbReference type="InterPro" id="IPR010512">
    <property type="entry name" value="DUF1091"/>
</dbReference>
<dbReference type="SMART" id="SM00697">
    <property type="entry name" value="DM8"/>
    <property type="match status" value="1"/>
</dbReference>
<dbReference type="Proteomes" id="UP001652621">
    <property type="component" value="Unplaced"/>
</dbReference>
<keyword evidence="2" id="KW-1185">Reference proteome</keyword>
<dbReference type="Pfam" id="PF06477">
    <property type="entry name" value="DUF1091"/>
    <property type="match status" value="1"/>
</dbReference>
<dbReference type="GeneID" id="131805803"/>
<accession>A0ABM3VI13</accession>
<evidence type="ECO:0000313" key="3">
    <source>
        <dbReference type="RefSeq" id="XP_058985431.1"/>
    </source>
</evidence>
<dbReference type="PANTHER" id="PTHR20898">
    <property type="entry name" value="DAEDALUS ON 3-RELATED-RELATED"/>
    <property type="match status" value="1"/>
</dbReference>
<keyword evidence="1" id="KW-0732">Signal</keyword>
<evidence type="ECO:0000313" key="2">
    <source>
        <dbReference type="Proteomes" id="UP001652621"/>
    </source>
</evidence>
<protein>
    <submittedName>
        <fullName evidence="3">Uncharacterized protein LOC131805803</fullName>
    </submittedName>
</protein>
<organism evidence="2 3">
    <name type="scientific">Musca domestica</name>
    <name type="common">House fly</name>
    <dbReference type="NCBI Taxonomy" id="7370"/>
    <lineage>
        <taxon>Eukaryota</taxon>
        <taxon>Metazoa</taxon>
        <taxon>Ecdysozoa</taxon>
        <taxon>Arthropoda</taxon>
        <taxon>Hexapoda</taxon>
        <taxon>Insecta</taxon>
        <taxon>Pterygota</taxon>
        <taxon>Neoptera</taxon>
        <taxon>Endopterygota</taxon>
        <taxon>Diptera</taxon>
        <taxon>Brachycera</taxon>
        <taxon>Muscomorpha</taxon>
        <taxon>Muscoidea</taxon>
        <taxon>Muscidae</taxon>
        <taxon>Musca</taxon>
    </lineage>
</organism>